<dbReference type="AlphaFoldDB" id="A0AAW1PQY8"/>
<evidence type="ECO:0000259" key="5">
    <source>
        <dbReference type="Pfam" id="PF01571"/>
    </source>
</evidence>
<reference evidence="6 7" key="1">
    <citation type="journal article" date="2024" name="Nat. Commun.">
        <title>Phylogenomics reveals the evolutionary origins of lichenization in chlorophyte algae.</title>
        <authorList>
            <person name="Puginier C."/>
            <person name="Libourel C."/>
            <person name="Otte J."/>
            <person name="Skaloud P."/>
            <person name="Haon M."/>
            <person name="Grisel S."/>
            <person name="Petersen M."/>
            <person name="Berrin J.G."/>
            <person name="Delaux P.M."/>
            <person name="Dal Grande F."/>
            <person name="Keller J."/>
        </authorList>
    </citation>
    <scope>NUCLEOTIDE SEQUENCE [LARGE SCALE GENOMIC DNA]</scope>
    <source>
        <strain evidence="6 7">SAG 2036</strain>
    </source>
</reference>
<dbReference type="Pfam" id="PF01571">
    <property type="entry name" value="GCV_T"/>
    <property type="match status" value="1"/>
</dbReference>
<feature type="region of interest" description="Disordered" evidence="4">
    <location>
        <begin position="1"/>
        <end position="27"/>
    </location>
</feature>
<evidence type="ECO:0000256" key="2">
    <source>
        <dbReference type="ARBA" id="ARBA00022946"/>
    </source>
</evidence>
<evidence type="ECO:0000256" key="4">
    <source>
        <dbReference type="SAM" id="MobiDB-lite"/>
    </source>
</evidence>
<keyword evidence="7" id="KW-1185">Reference proteome</keyword>
<dbReference type="NCBIfam" id="TIGR03317">
    <property type="entry name" value="ygfZ_signature"/>
    <property type="match status" value="1"/>
</dbReference>
<dbReference type="Gene3D" id="3.30.1360.120">
    <property type="entry name" value="Probable tRNA modification gtpase trme, domain 1"/>
    <property type="match status" value="1"/>
</dbReference>
<accession>A0AAW1PQY8</accession>
<dbReference type="EMBL" id="JALJOQ010000011">
    <property type="protein sequence ID" value="KAK9811172.1"/>
    <property type="molecule type" value="Genomic_DNA"/>
</dbReference>
<feature type="compositionally biased region" description="Low complexity" evidence="4">
    <location>
        <begin position="392"/>
        <end position="407"/>
    </location>
</feature>
<sequence length="407" mass="43946">MLRHTPDRSVYRPRKRQRQHQHDCSAAADLDIPLPDIGEDLVALQESSGATFSEAGVALSFESDEEAHSAVRSDAVLADRSHHARFRVSGRDALKFLQAQSTNDFLPLRPGQGCNTVFVTAQARTIELATCYVLQPNSVLITIPADVKQALLDRLNKYIFFGDEVEITDVSSQCSQLVMAGPGSKGLLRELGAPSELLDGAQGAHGLLNVGGRPVLLAVGSGLHHPGYTLLPDEGVAGELWSTLTEKGAVPMGELTWERERILGGRPRAGRELTEAHTPLEAGLWGCISLDKGCYIGQETLAKVSKLGALNRELWGLRLSAPAEAGAPVFEDGKKIDEQNSVQEPTASHQVPASESASRGLPDGPAAAPPSIKNAQSEEQQEKLRAMQERLQAWQQQQQQQQSQQAS</sequence>
<name>A0AAW1PQY8_9CHLO</name>
<feature type="domain" description="GCVT N-terminal" evidence="5">
    <location>
        <begin position="61"/>
        <end position="292"/>
    </location>
</feature>
<dbReference type="InterPro" id="IPR006222">
    <property type="entry name" value="GCVT_N"/>
</dbReference>
<comment type="caution">
    <text evidence="6">The sequence shown here is derived from an EMBL/GenBank/DDBJ whole genome shotgun (WGS) entry which is preliminary data.</text>
</comment>
<dbReference type="InterPro" id="IPR027266">
    <property type="entry name" value="TrmE/GcvT-like"/>
</dbReference>
<dbReference type="InterPro" id="IPR045179">
    <property type="entry name" value="YgfZ/GcvT"/>
</dbReference>
<dbReference type="PANTHER" id="PTHR22602:SF0">
    <property type="entry name" value="TRANSFERASE CAF17, MITOCHONDRIAL-RELATED"/>
    <property type="match status" value="1"/>
</dbReference>
<keyword evidence="2" id="KW-0809">Transit peptide</keyword>
<keyword evidence="3" id="KW-0496">Mitochondrion</keyword>
<proteinExistence type="predicted"/>
<dbReference type="InterPro" id="IPR017703">
    <property type="entry name" value="YgfZ/GCV_T_CS"/>
</dbReference>
<evidence type="ECO:0000256" key="3">
    <source>
        <dbReference type="ARBA" id="ARBA00023128"/>
    </source>
</evidence>
<dbReference type="GO" id="GO:0005739">
    <property type="term" value="C:mitochondrion"/>
    <property type="evidence" value="ECO:0007669"/>
    <property type="project" value="UniProtKB-SubCell"/>
</dbReference>
<feature type="compositionally biased region" description="Polar residues" evidence="4">
    <location>
        <begin position="340"/>
        <end position="357"/>
    </location>
</feature>
<dbReference type="Proteomes" id="UP001465755">
    <property type="component" value="Unassembled WGS sequence"/>
</dbReference>
<organism evidence="6 7">
    <name type="scientific">Symbiochloris irregularis</name>
    <dbReference type="NCBI Taxonomy" id="706552"/>
    <lineage>
        <taxon>Eukaryota</taxon>
        <taxon>Viridiplantae</taxon>
        <taxon>Chlorophyta</taxon>
        <taxon>core chlorophytes</taxon>
        <taxon>Trebouxiophyceae</taxon>
        <taxon>Trebouxiales</taxon>
        <taxon>Trebouxiaceae</taxon>
        <taxon>Symbiochloris</taxon>
    </lineage>
</organism>
<dbReference type="PANTHER" id="PTHR22602">
    <property type="entry name" value="TRANSFERASE CAF17, MITOCHONDRIAL-RELATED"/>
    <property type="match status" value="1"/>
</dbReference>
<dbReference type="SUPFAM" id="SSF103025">
    <property type="entry name" value="Folate-binding domain"/>
    <property type="match status" value="1"/>
</dbReference>
<feature type="region of interest" description="Disordered" evidence="4">
    <location>
        <begin position="340"/>
        <end position="407"/>
    </location>
</feature>
<protein>
    <recommendedName>
        <fullName evidence="5">GCVT N-terminal domain-containing protein</fullName>
    </recommendedName>
</protein>
<comment type="subcellular location">
    <subcellularLocation>
        <location evidence="1">Mitochondrion</location>
    </subcellularLocation>
</comment>
<dbReference type="GO" id="GO:0016226">
    <property type="term" value="P:iron-sulfur cluster assembly"/>
    <property type="evidence" value="ECO:0007669"/>
    <property type="project" value="TreeGrafter"/>
</dbReference>
<gene>
    <name evidence="6" type="ORF">WJX73_008361</name>
</gene>
<evidence type="ECO:0000256" key="1">
    <source>
        <dbReference type="ARBA" id="ARBA00004173"/>
    </source>
</evidence>
<evidence type="ECO:0000313" key="7">
    <source>
        <dbReference type="Proteomes" id="UP001465755"/>
    </source>
</evidence>
<feature type="compositionally biased region" description="Basic and acidic residues" evidence="4">
    <location>
        <begin position="1"/>
        <end position="10"/>
    </location>
</feature>
<evidence type="ECO:0000313" key="6">
    <source>
        <dbReference type="EMBL" id="KAK9811172.1"/>
    </source>
</evidence>